<dbReference type="Gene3D" id="2.170.130.10">
    <property type="entry name" value="TonB-dependent receptor, plug domain"/>
    <property type="match status" value="1"/>
</dbReference>
<dbReference type="Pfam" id="PF13715">
    <property type="entry name" value="CarbopepD_reg_2"/>
    <property type="match status" value="1"/>
</dbReference>
<keyword evidence="5 9" id="KW-0798">TonB box</keyword>
<dbReference type="Gene3D" id="2.40.170.20">
    <property type="entry name" value="TonB-dependent receptor, beta-barrel domain"/>
    <property type="match status" value="1"/>
</dbReference>
<dbReference type="InterPro" id="IPR012910">
    <property type="entry name" value="Plug_dom"/>
</dbReference>
<evidence type="ECO:0000256" key="1">
    <source>
        <dbReference type="ARBA" id="ARBA00004571"/>
    </source>
</evidence>
<feature type="chain" id="PRO_5021494403" evidence="10">
    <location>
        <begin position="23"/>
        <end position="1016"/>
    </location>
</feature>
<evidence type="ECO:0000256" key="7">
    <source>
        <dbReference type="ARBA" id="ARBA00023237"/>
    </source>
</evidence>
<name>A0A4Z0V4M8_9BACT</name>
<dbReference type="InterPro" id="IPR036942">
    <property type="entry name" value="Beta-barrel_TonB_sf"/>
</dbReference>
<dbReference type="InterPro" id="IPR039426">
    <property type="entry name" value="TonB-dep_rcpt-like"/>
</dbReference>
<comment type="similarity">
    <text evidence="8 9">Belongs to the TonB-dependent receptor family.</text>
</comment>
<evidence type="ECO:0000256" key="10">
    <source>
        <dbReference type="SAM" id="SignalP"/>
    </source>
</evidence>
<evidence type="ECO:0000259" key="11">
    <source>
        <dbReference type="Pfam" id="PF00593"/>
    </source>
</evidence>
<keyword evidence="10" id="KW-0732">Signal</keyword>
<dbReference type="InterPro" id="IPR023997">
    <property type="entry name" value="TonB-dep_OMP_SusC/RagA_CS"/>
</dbReference>
<organism evidence="13 14">
    <name type="scientific">Duncaniella freteri</name>
    <dbReference type="NCBI Taxonomy" id="2530391"/>
    <lineage>
        <taxon>Bacteria</taxon>
        <taxon>Pseudomonadati</taxon>
        <taxon>Bacteroidota</taxon>
        <taxon>Bacteroidia</taxon>
        <taxon>Bacteroidales</taxon>
        <taxon>Muribaculaceae</taxon>
        <taxon>Duncaniella</taxon>
    </lineage>
</organism>
<evidence type="ECO:0000256" key="2">
    <source>
        <dbReference type="ARBA" id="ARBA00022448"/>
    </source>
</evidence>
<sequence>MKAKGLHLFLLIVLLLSSTSMAAYAQQTGEGTAGYATSKSSVTGFVFDSEGEPLPGVTVKIPKKNVATVTDINGAFSIHGNTGDIISFSYIGKKPVDLKATVGSPMRVILDDDTETITEVVVTGIVNKDKNSFTGSASTFTAEELKMVGVQNPIASLAALDPAFNVLTNELAGSDPNHMPDINIRGKSSVIGERDDAVNDPNQPLFIVDGFESTLEAVYNMDVNRIESMTILKDAASTAIYGSKAANGVVVVETVKPKAGQLRFNYSGSAAVSTPDLTSYNLMNASEKLEFERLAGRYTAGWGAGPNDYVTLSQKYNEYLANVQSGVDTYWLSVPLRTGWTQKHDVYVDGGSNGFMFGIGANYSGTTGVMKDSKRNSYGGKLDLIYRLNKLQFSNKFSATHTSSQDPVVEYNQYASANPYYKKYDENGDISRWLENSDFARAANPLYNASLNSRKKKSDLMLTNYFIVEYNPIHQLRLRGKFGLTHTTNDGENFVSPEDTRFDSYDRTRKGSFTSTNQKSTRYDASFTAIYADVFGKHRINFAGDFKASQNKSLTQGYNVVGFPEGNYTYPSFSNGYPEGGVPTYYEDTQRSTNLLATLNYAYDNRYLVDANYALSGSSVFGSTKKFTNTWSVGLGWNIMNEKFFRDAFPYVSMLKLRASIGNPGNQGFDSARSLITYKFLYNSFNYFGNSTILDQFGNRDLKWQTTIDRNIGVDFRTERVNFEFDYYDKNTDPLLIGVSVPLSTGITGLWNTNLGIQKSRGILASAQYYILRNLKDRLTWSVRGTLRHENIKLDKLNGVLDDLNQVGKNTTTKRYFDGADPDAIWAVQSAGIDPANGKEMFIKKDGSYTYDYDPDDETIVGNTRAKVEGSFGTNFNYRGLTLSLNFSYKIGGKAFNEALFNKVENITSSQMIYNQDKRAFYDRWQKPGDHAQFKNIADKVPTPMSSRFVQLNNVLSFQSLNVSYDFYEFATRMKLESLRLSFYCNDLFWWSTIKQERGTAYPFARSYTLALSFSF</sequence>
<gene>
    <name evidence="13" type="ORF">EZ315_05395</name>
</gene>
<proteinExistence type="inferred from homology"/>
<evidence type="ECO:0000256" key="5">
    <source>
        <dbReference type="ARBA" id="ARBA00023077"/>
    </source>
</evidence>
<dbReference type="AlphaFoldDB" id="A0A4Z0V4M8"/>
<comment type="subcellular location">
    <subcellularLocation>
        <location evidence="1 8">Cell outer membrane</location>
        <topology evidence="1 8">Multi-pass membrane protein</topology>
    </subcellularLocation>
</comment>
<dbReference type="GeneID" id="82149221"/>
<dbReference type="NCBIfam" id="TIGR04057">
    <property type="entry name" value="SusC_RagA_signa"/>
    <property type="match status" value="1"/>
</dbReference>
<evidence type="ECO:0000256" key="8">
    <source>
        <dbReference type="PROSITE-ProRule" id="PRU01360"/>
    </source>
</evidence>
<keyword evidence="2 8" id="KW-0813">Transport</keyword>
<keyword evidence="6 8" id="KW-0472">Membrane</keyword>
<evidence type="ECO:0000256" key="9">
    <source>
        <dbReference type="RuleBase" id="RU003357"/>
    </source>
</evidence>
<feature type="signal peptide" evidence="10">
    <location>
        <begin position="1"/>
        <end position="22"/>
    </location>
</feature>
<dbReference type="InterPro" id="IPR000531">
    <property type="entry name" value="Beta-barrel_TonB"/>
</dbReference>
<keyword evidence="14" id="KW-1185">Reference proteome</keyword>
<keyword evidence="3 8" id="KW-1134">Transmembrane beta strand</keyword>
<dbReference type="InterPro" id="IPR008969">
    <property type="entry name" value="CarboxyPept-like_regulatory"/>
</dbReference>
<dbReference type="Proteomes" id="UP000297635">
    <property type="component" value="Unassembled WGS sequence"/>
</dbReference>
<dbReference type="RefSeq" id="WP_135471172.1">
    <property type="nucleotide sequence ID" value="NZ_CASCNC010000042.1"/>
</dbReference>
<protein>
    <submittedName>
        <fullName evidence="13">SusC/RagA family TonB-linked outer membrane protein</fullName>
    </submittedName>
</protein>
<feature type="domain" description="TonB-dependent receptor plug" evidence="12">
    <location>
        <begin position="130"/>
        <end position="249"/>
    </location>
</feature>
<evidence type="ECO:0000256" key="3">
    <source>
        <dbReference type="ARBA" id="ARBA00022452"/>
    </source>
</evidence>
<dbReference type="PROSITE" id="PS52016">
    <property type="entry name" value="TONB_DEPENDENT_REC_3"/>
    <property type="match status" value="1"/>
</dbReference>
<dbReference type="Pfam" id="PF00593">
    <property type="entry name" value="TonB_dep_Rec_b-barrel"/>
    <property type="match status" value="1"/>
</dbReference>
<dbReference type="GO" id="GO:0009279">
    <property type="term" value="C:cell outer membrane"/>
    <property type="evidence" value="ECO:0007669"/>
    <property type="project" value="UniProtKB-SubCell"/>
</dbReference>
<keyword evidence="7 8" id="KW-0998">Cell outer membrane</keyword>
<evidence type="ECO:0000256" key="6">
    <source>
        <dbReference type="ARBA" id="ARBA00023136"/>
    </source>
</evidence>
<dbReference type="SUPFAM" id="SSF49464">
    <property type="entry name" value="Carboxypeptidase regulatory domain-like"/>
    <property type="match status" value="1"/>
</dbReference>
<dbReference type="InterPro" id="IPR023996">
    <property type="entry name" value="TonB-dep_OMP_SusC/RagA"/>
</dbReference>
<dbReference type="NCBIfam" id="TIGR04056">
    <property type="entry name" value="OMP_RagA_SusC"/>
    <property type="match status" value="1"/>
</dbReference>
<evidence type="ECO:0000313" key="13">
    <source>
        <dbReference type="EMBL" id="TGG40159.1"/>
    </source>
</evidence>
<dbReference type="SUPFAM" id="SSF56935">
    <property type="entry name" value="Porins"/>
    <property type="match status" value="1"/>
</dbReference>
<comment type="caution">
    <text evidence="13">The sequence shown here is derived from an EMBL/GenBank/DDBJ whole genome shotgun (WGS) entry which is preliminary data.</text>
</comment>
<evidence type="ECO:0000256" key="4">
    <source>
        <dbReference type="ARBA" id="ARBA00022692"/>
    </source>
</evidence>
<feature type="domain" description="TonB-dependent receptor-like beta-barrel" evidence="11">
    <location>
        <begin position="419"/>
        <end position="889"/>
    </location>
</feature>
<evidence type="ECO:0000259" key="12">
    <source>
        <dbReference type="Pfam" id="PF07715"/>
    </source>
</evidence>
<dbReference type="Pfam" id="PF07715">
    <property type="entry name" value="Plug"/>
    <property type="match status" value="1"/>
</dbReference>
<accession>A0A4Z0V4M8</accession>
<keyword evidence="4 8" id="KW-0812">Transmembrane</keyword>
<dbReference type="EMBL" id="SJSA01000001">
    <property type="protein sequence ID" value="TGG40159.1"/>
    <property type="molecule type" value="Genomic_DNA"/>
</dbReference>
<evidence type="ECO:0000313" key="14">
    <source>
        <dbReference type="Proteomes" id="UP000297635"/>
    </source>
</evidence>
<dbReference type="InterPro" id="IPR037066">
    <property type="entry name" value="Plug_dom_sf"/>
</dbReference>
<reference evidence="13 14" key="1">
    <citation type="submission" date="2019-02" db="EMBL/GenBank/DDBJ databases">
        <title>Isolation and identification of novel species under the genus Muribaculum.</title>
        <authorList>
            <person name="Miyake S."/>
            <person name="Ding Y."/>
            <person name="Low A."/>
            <person name="Soh M."/>
            <person name="Seedorf H."/>
        </authorList>
    </citation>
    <scope>NUCLEOTIDE SEQUENCE [LARGE SCALE GENOMIC DNA]</scope>
    <source>
        <strain evidence="13 14">TLL-A3</strain>
    </source>
</reference>